<organism evidence="1 2">
    <name type="scientific">Streptomyces demainii</name>
    <dbReference type="NCBI Taxonomy" id="588122"/>
    <lineage>
        <taxon>Bacteria</taxon>
        <taxon>Bacillati</taxon>
        <taxon>Actinomycetota</taxon>
        <taxon>Actinomycetes</taxon>
        <taxon>Kitasatosporales</taxon>
        <taxon>Streptomycetaceae</taxon>
        <taxon>Streptomyces</taxon>
    </lineage>
</organism>
<dbReference type="Proteomes" id="UP001234880">
    <property type="component" value="Unassembled WGS sequence"/>
</dbReference>
<dbReference type="EMBL" id="JAURUE010000001">
    <property type="protein sequence ID" value="MDP9607757.1"/>
    <property type="molecule type" value="Genomic_DNA"/>
</dbReference>
<accession>A0ABT9KH70</accession>
<protein>
    <submittedName>
        <fullName evidence="1">Uncharacterized protein</fullName>
    </submittedName>
</protein>
<gene>
    <name evidence="1" type="ORF">JOF35_000034</name>
</gene>
<comment type="caution">
    <text evidence="1">The sequence shown here is derived from an EMBL/GenBank/DDBJ whole genome shotgun (WGS) entry which is preliminary data.</text>
</comment>
<reference evidence="1 2" key="1">
    <citation type="submission" date="2023-07" db="EMBL/GenBank/DDBJ databases">
        <title>Sequencing the genomes of 1000 actinobacteria strains.</title>
        <authorList>
            <person name="Klenk H.-P."/>
        </authorList>
    </citation>
    <scope>NUCLEOTIDE SEQUENCE [LARGE SCALE GENOMIC DNA]</scope>
    <source>
        <strain evidence="1 2">DSM 41600</strain>
    </source>
</reference>
<keyword evidence="2" id="KW-1185">Reference proteome</keyword>
<evidence type="ECO:0000313" key="1">
    <source>
        <dbReference type="EMBL" id="MDP9607757.1"/>
    </source>
</evidence>
<sequence length="386" mass="41171">MTIDEREGAALGGLLFFNGPVHKGGFTFTSRPGKATGIRLAAALNQLLGSEPVPHLWNTVTLAGDLRHREHAATAGEAVDRAAFEAGLIAAKDDGQPPAAGIVTDADPQVAKLALEMIEARLSTGALSLSTERIPHCSGCGHMAGTGAHPCQVCGNETLLARPRRVLVAERALDRPALDVNDVHAHHKRAPVHLRNIAGNVPARLILSRTRDHGISLGPIGLPEMVLDPRAGLHIAVLAAARATGAETAVMVLTQNAAANVAAYGQPFLRHHGSRLLYGLHGHIPYDHIQDLTTGYQRYRLPPAVRASFETWFLPLYSWHAKNHIDTGQLAALLTHFHRARLTAPERPQVPAWRDIQQAVEAGSTTWLTRKAGLATAVAIASGTAP</sequence>
<name>A0ABT9KH70_9ACTN</name>
<dbReference type="RefSeq" id="WP_307109808.1">
    <property type="nucleotide sequence ID" value="NZ_JAURUE010000001.1"/>
</dbReference>
<proteinExistence type="predicted"/>
<evidence type="ECO:0000313" key="2">
    <source>
        <dbReference type="Proteomes" id="UP001234880"/>
    </source>
</evidence>